<evidence type="ECO:0000313" key="4">
    <source>
        <dbReference type="Proteomes" id="UP000249842"/>
    </source>
</evidence>
<dbReference type="PROSITE" id="PS51257">
    <property type="entry name" value="PROKAR_LIPOPROTEIN"/>
    <property type="match status" value="1"/>
</dbReference>
<organism evidence="3 4">
    <name type="scientific">Phenylobacterium hankyongense</name>
    <dbReference type="NCBI Taxonomy" id="1813876"/>
    <lineage>
        <taxon>Bacteria</taxon>
        <taxon>Pseudomonadati</taxon>
        <taxon>Pseudomonadota</taxon>
        <taxon>Alphaproteobacteria</taxon>
        <taxon>Caulobacterales</taxon>
        <taxon>Caulobacteraceae</taxon>
        <taxon>Phenylobacterium</taxon>
    </lineage>
</organism>
<evidence type="ECO:0000256" key="1">
    <source>
        <dbReference type="SAM" id="MobiDB-lite"/>
    </source>
</evidence>
<feature type="compositionally biased region" description="Gly residues" evidence="1">
    <location>
        <begin position="344"/>
        <end position="354"/>
    </location>
</feature>
<comment type="caution">
    <text evidence="3">The sequence shown here is derived from an EMBL/GenBank/DDBJ whole genome shotgun (WGS) entry which is preliminary data.</text>
</comment>
<feature type="compositionally biased region" description="Low complexity" evidence="1">
    <location>
        <begin position="287"/>
        <end position="298"/>
    </location>
</feature>
<reference evidence="4" key="1">
    <citation type="submission" date="2018-05" db="EMBL/GenBank/DDBJ databases">
        <authorList>
            <person name="Li X."/>
        </authorList>
    </citation>
    <scope>NUCLEOTIDE SEQUENCE [LARGE SCALE GENOMIC DNA]</scope>
    <source>
        <strain evidence="4">HKS-05</strain>
    </source>
</reference>
<name>A0A328AYS6_9CAUL</name>
<dbReference type="RefSeq" id="WP_111457040.1">
    <property type="nucleotide sequence ID" value="NZ_QFYP01000001.1"/>
</dbReference>
<dbReference type="EMBL" id="QFYP01000001">
    <property type="protein sequence ID" value="RAK59747.1"/>
    <property type="molecule type" value="Genomic_DNA"/>
</dbReference>
<gene>
    <name evidence="3" type="ORF">DJ021_07990</name>
</gene>
<sequence length="362" mass="37326">MTRTFRSATVLMASSALALTLSACKIDNRPLLARDAAAGPAYGGLPAPGPMDLAYAPPAPVAAYAPPADRYAYARRAYGVDRAVYDAPPAYGFAYGDEQPWAWQTADDSLLYAEPIDNGYRSYYYEPGQDYPYFVRDGSYGYGYGQDGALIALYDAAGVLLSGDRYGQAAPLAGRYWARGYDLRRTSLRAPRIAVDEGRWRERRPQFARAQAAWIGAAQAQPGWRDQGGGERDRPAPQFAAAYGPRGHGGHHGGEGPAPQSMAQGQPQWNGGGHGRGHGGGDGGGPAPQQIAQAQPPRGHGGGDHGGGGHGRNGGGAPQQPQGGGGHGGGDQGHGHGGGDKGHGGGGGGGGGDHGGGHDHKR</sequence>
<evidence type="ECO:0000256" key="2">
    <source>
        <dbReference type="SAM" id="SignalP"/>
    </source>
</evidence>
<feature type="compositionally biased region" description="Basic and acidic residues" evidence="1">
    <location>
        <begin position="333"/>
        <end position="343"/>
    </location>
</feature>
<feature type="compositionally biased region" description="Gly residues" evidence="1">
    <location>
        <begin position="304"/>
        <end position="332"/>
    </location>
</feature>
<feature type="chain" id="PRO_5016345406" description="Peptidase" evidence="2">
    <location>
        <begin position="19"/>
        <end position="362"/>
    </location>
</feature>
<protein>
    <recommendedName>
        <fullName evidence="5">Peptidase</fullName>
    </recommendedName>
</protein>
<evidence type="ECO:0008006" key="5">
    <source>
        <dbReference type="Google" id="ProtNLM"/>
    </source>
</evidence>
<feature type="region of interest" description="Disordered" evidence="1">
    <location>
        <begin position="211"/>
        <end position="362"/>
    </location>
</feature>
<feature type="compositionally biased region" description="Gly residues" evidence="1">
    <location>
        <begin position="270"/>
        <end position="286"/>
    </location>
</feature>
<keyword evidence="2" id="KW-0732">Signal</keyword>
<keyword evidence="4" id="KW-1185">Reference proteome</keyword>
<dbReference type="Proteomes" id="UP000249842">
    <property type="component" value="Unassembled WGS sequence"/>
</dbReference>
<dbReference type="AlphaFoldDB" id="A0A328AYS6"/>
<accession>A0A328AYS6</accession>
<feature type="signal peptide" evidence="2">
    <location>
        <begin position="1"/>
        <end position="18"/>
    </location>
</feature>
<proteinExistence type="predicted"/>
<feature type="compositionally biased region" description="Low complexity" evidence="1">
    <location>
        <begin position="211"/>
        <end position="221"/>
    </location>
</feature>
<evidence type="ECO:0000313" key="3">
    <source>
        <dbReference type="EMBL" id="RAK59747.1"/>
    </source>
</evidence>